<evidence type="ECO:0000256" key="2">
    <source>
        <dbReference type="ARBA" id="ARBA00022884"/>
    </source>
</evidence>
<keyword evidence="2" id="KW-0694">RNA-binding</keyword>
<evidence type="ECO:0000259" key="3">
    <source>
        <dbReference type="Pfam" id="PF01743"/>
    </source>
</evidence>
<dbReference type="RefSeq" id="YP_010780680.1">
    <property type="nucleotide sequence ID" value="NC_075038.1"/>
</dbReference>
<sequence>MNTKIKFYKVGGCVRDQILGIKAKDIDYCVVIENFNGDIDDAYNLLCKYLNENNYTIFLKTPSCFTVRAKCNKTHQVRDFVLARKELNYNDDTRSPIVTLGTLHDDLTRRDFTINALAMDDETDEIIDVCNGLNDLGKGILRTPLDPIITLTDDPLRVLRGFRFSITKNFKLDENFVSALTNDKIWTKMTKVVSIERIREELDKMFKHDTIKTLEFLSLVKNINYQCYEFIANGILLKPVVRLNN</sequence>
<dbReference type="GO" id="GO:0001680">
    <property type="term" value="P:tRNA 3'-terminal CCA addition"/>
    <property type="evidence" value="ECO:0007669"/>
    <property type="project" value="TreeGrafter"/>
</dbReference>
<organism evidence="4">
    <name type="scientific">Tupanvirus deep ocean</name>
    <dbReference type="NCBI Taxonomy" id="2126984"/>
    <lineage>
        <taxon>Viruses</taxon>
        <taxon>Varidnaviria</taxon>
        <taxon>Bamfordvirae</taxon>
        <taxon>Nucleocytoviricota</taxon>
        <taxon>Megaviricetes</taxon>
        <taxon>Imitervirales</taxon>
        <taxon>Mimiviridae</taxon>
        <taxon>Megamimivirinae</taxon>
        <taxon>Tupanvirus</taxon>
        <taxon>Tupanvirus altamarinense</taxon>
    </lineage>
</organism>
<proteinExistence type="predicted"/>
<reference evidence="4" key="2">
    <citation type="journal article" date="2018" name="Nat. Commun.">
        <title>Tailed giant Tupanvirus possesses the most complete translational apparatus of the known virosphere.</title>
        <authorList>
            <person name="Abrahao J."/>
            <person name="Silva L."/>
            <person name="Silva L.S."/>
            <person name="Khalil J.Y.B."/>
            <person name="Rodrigues R."/>
            <person name="Arantes T."/>
            <person name="Assis F."/>
            <person name="Boratto P."/>
            <person name="Andrade M."/>
            <person name="Kroon E.G."/>
            <person name="Ribeiro B."/>
            <person name="Bergier I."/>
            <person name="Seligmann H."/>
            <person name="Ghigo E."/>
            <person name="Colson P."/>
            <person name="Levasseur A."/>
            <person name="Kroemer G."/>
            <person name="Raoult D."/>
            <person name="La Scola B."/>
        </authorList>
    </citation>
    <scope>NUCLEOTIDE SEQUENCE [LARGE SCALE GENOMIC DNA]</scope>
    <source>
        <strain evidence="4">Deep ocean</strain>
    </source>
</reference>
<dbReference type="InterPro" id="IPR002646">
    <property type="entry name" value="PolA_pol_head_dom"/>
</dbReference>
<dbReference type="SUPFAM" id="SSF81891">
    <property type="entry name" value="Poly A polymerase C-terminal region-like"/>
    <property type="match status" value="1"/>
</dbReference>
<dbReference type="GO" id="GO:0016779">
    <property type="term" value="F:nucleotidyltransferase activity"/>
    <property type="evidence" value="ECO:0007669"/>
    <property type="project" value="InterPro"/>
</dbReference>
<dbReference type="SUPFAM" id="SSF81301">
    <property type="entry name" value="Nucleotidyltransferase"/>
    <property type="match status" value="1"/>
</dbReference>
<protein>
    <submittedName>
        <fullName evidence="4">tRNA nucleotidyltransferase/poly(A) polymerase</fullName>
    </submittedName>
</protein>
<dbReference type="KEGG" id="vg:80517371"/>
<dbReference type="GeneID" id="80517371"/>
<evidence type="ECO:0000313" key="4">
    <source>
        <dbReference type="EMBL" id="QKU34066.1"/>
    </source>
</evidence>
<dbReference type="GO" id="GO:0003723">
    <property type="term" value="F:RNA binding"/>
    <property type="evidence" value="ECO:0007669"/>
    <property type="project" value="UniProtKB-KW"/>
</dbReference>
<feature type="domain" description="Poly A polymerase head" evidence="3">
    <location>
        <begin position="8"/>
        <end position="142"/>
    </location>
</feature>
<dbReference type="Gene3D" id="3.30.460.10">
    <property type="entry name" value="Beta Polymerase, domain 2"/>
    <property type="match status" value="1"/>
</dbReference>
<evidence type="ECO:0000256" key="1">
    <source>
        <dbReference type="ARBA" id="ARBA00022679"/>
    </source>
</evidence>
<accession>A0A6N1NQ24</accession>
<dbReference type="Gene3D" id="1.10.3090.10">
    <property type="entry name" value="cca-adding enzyme, domain 2"/>
    <property type="match status" value="1"/>
</dbReference>
<keyword evidence="1 4" id="KW-0808">Transferase</keyword>
<name>A0A6N1NQ24_9VIRU</name>
<dbReference type="EMBL" id="MF405918">
    <property type="protein sequence ID" value="QKU34066.1"/>
    <property type="molecule type" value="Genomic_DNA"/>
</dbReference>
<dbReference type="PANTHER" id="PTHR13734">
    <property type="entry name" value="TRNA-NUCLEOTIDYLTRANSFERASE"/>
    <property type="match status" value="1"/>
</dbReference>
<dbReference type="PANTHER" id="PTHR13734:SF5">
    <property type="entry name" value="CCA TRNA NUCLEOTIDYLTRANSFERASE, MITOCHONDRIAL"/>
    <property type="match status" value="1"/>
</dbReference>
<dbReference type="InterPro" id="IPR043519">
    <property type="entry name" value="NT_sf"/>
</dbReference>
<dbReference type="Pfam" id="PF01743">
    <property type="entry name" value="PolyA_pol"/>
    <property type="match status" value="1"/>
</dbReference>
<reference evidence="4" key="1">
    <citation type="submission" date="2017-06" db="EMBL/GenBank/DDBJ databases">
        <authorList>
            <person name="Assis F.L."/>
            <person name="Abrahao J.S."/>
            <person name="Silva L."/>
            <person name="Khalil J.B."/>
            <person name="Rodrigues R."/>
            <person name="Silva L.S."/>
            <person name="Boratto P."/>
            <person name="Andrade M."/>
            <person name="Kroon E.G."/>
            <person name="Ribeiro B."/>
            <person name="Bergier I."/>
            <person name="Seligmann H."/>
            <person name="Ghigo E."/>
            <person name="Colson P."/>
            <person name="Levasseur A."/>
            <person name="Raoult D."/>
            <person name="Scola B.L."/>
        </authorList>
    </citation>
    <scope>NUCLEOTIDE SEQUENCE</scope>
    <source>
        <strain evidence="4">Deep ocean</strain>
    </source>
</reference>